<dbReference type="Pfam" id="PF04116">
    <property type="entry name" value="FA_hydroxylase"/>
    <property type="match status" value="1"/>
</dbReference>
<dbReference type="GO" id="GO:0008610">
    <property type="term" value="P:lipid biosynthetic process"/>
    <property type="evidence" value="ECO:0007669"/>
    <property type="project" value="InterPro"/>
</dbReference>
<dbReference type="GO" id="GO:0016491">
    <property type="term" value="F:oxidoreductase activity"/>
    <property type="evidence" value="ECO:0007669"/>
    <property type="project" value="InterPro"/>
</dbReference>
<dbReference type="eggNOG" id="KOG0873">
    <property type="taxonomic scope" value="Eukaryota"/>
</dbReference>
<dbReference type="EnsemblMetazoa" id="MDOA005938-RA">
    <property type="protein sequence ID" value="MDOA005938-PA"/>
    <property type="gene ID" value="MDOA005938"/>
</dbReference>
<sequence length="283" mass="33373">MLTKLGFETQAIWNKFLDATGDDPVRVWVLNSTILVFVTYWIYASIFAIVDYTQRPKWFFKHKIQPEQNVPLDMKKFWKAVRQVLINQLLVTPILLYVFAKSFTNQWTRESIRQLPSLKTYLLDIAIMALLEEVMFYYAHRMLHHRSIYKYIHKQHHEWTAPVAAITFYCQPLEHLLSNLGPIALSSVLVNAHITVVWTFTILAIVNSMTDHTGYSFPWPLYKSSVVFHDYHHAKFNYNFGVFGWLDKLHGTYKESPMGWKARSKKLDKNNNDKNVKVTKKQK</sequence>
<evidence type="ECO:0000256" key="5">
    <source>
        <dbReference type="SAM" id="MobiDB-lite"/>
    </source>
</evidence>
<feature type="transmembrane region" description="Helical" evidence="6">
    <location>
        <begin position="84"/>
        <end position="100"/>
    </location>
</feature>
<keyword evidence="3 6" id="KW-1133">Transmembrane helix</keyword>
<evidence type="ECO:0000256" key="3">
    <source>
        <dbReference type="ARBA" id="ARBA00022989"/>
    </source>
</evidence>
<comment type="subcellular location">
    <subcellularLocation>
        <location evidence="1">Membrane</location>
    </subcellularLocation>
</comment>
<dbReference type="OrthoDB" id="408954at2759"/>
<feature type="compositionally biased region" description="Basic and acidic residues" evidence="5">
    <location>
        <begin position="265"/>
        <end position="276"/>
    </location>
</feature>
<evidence type="ECO:0000256" key="2">
    <source>
        <dbReference type="ARBA" id="ARBA00022692"/>
    </source>
</evidence>
<name>A0A1I8MKN0_MUSDO</name>
<feature type="transmembrane region" description="Helical" evidence="6">
    <location>
        <begin position="120"/>
        <end position="139"/>
    </location>
</feature>
<dbReference type="GO" id="GO:0016020">
    <property type="term" value="C:membrane"/>
    <property type="evidence" value="ECO:0007669"/>
    <property type="project" value="UniProtKB-SubCell"/>
</dbReference>
<feature type="domain" description="Fatty acid hydroxylase" evidence="7">
    <location>
        <begin position="126"/>
        <end position="252"/>
    </location>
</feature>
<keyword evidence="4 6" id="KW-0472">Membrane</keyword>
<dbReference type="RefSeq" id="XP_005184199.2">
    <property type="nucleotide sequence ID" value="XM_005184142.4"/>
</dbReference>
<dbReference type="InterPro" id="IPR006694">
    <property type="entry name" value="Fatty_acid_hydroxylase"/>
</dbReference>
<evidence type="ECO:0000256" key="4">
    <source>
        <dbReference type="ARBA" id="ARBA00023136"/>
    </source>
</evidence>
<dbReference type="AlphaFoldDB" id="A0A1I8MKN0"/>
<gene>
    <name evidence="8" type="primary">101888191</name>
</gene>
<evidence type="ECO:0000313" key="8">
    <source>
        <dbReference type="EnsemblMetazoa" id="MDOA005938-PA"/>
    </source>
</evidence>
<evidence type="ECO:0000256" key="6">
    <source>
        <dbReference type="SAM" id="Phobius"/>
    </source>
</evidence>
<keyword evidence="2 6" id="KW-0812">Transmembrane</keyword>
<proteinExistence type="predicted"/>
<dbReference type="VEuPathDB" id="VectorBase:MDOMA2_009814"/>
<dbReference type="InterPro" id="IPR050307">
    <property type="entry name" value="Sterol_Desaturase_Related"/>
</dbReference>
<dbReference type="VEuPathDB" id="VectorBase:MDOA005938"/>
<protein>
    <recommendedName>
        <fullName evidence="7">Fatty acid hydroxylase domain-containing protein</fullName>
    </recommendedName>
</protein>
<evidence type="ECO:0000259" key="7">
    <source>
        <dbReference type="Pfam" id="PF04116"/>
    </source>
</evidence>
<dbReference type="GO" id="GO:0005506">
    <property type="term" value="F:iron ion binding"/>
    <property type="evidence" value="ECO:0007669"/>
    <property type="project" value="InterPro"/>
</dbReference>
<dbReference type="PANTHER" id="PTHR11863">
    <property type="entry name" value="STEROL DESATURASE"/>
    <property type="match status" value="1"/>
</dbReference>
<organism evidence="8">
    <name type="scientific">Musca domestica</name>
    <name type="common">House fly</name>
    <dbReference type="NCBI Taxonomy" id="7370"/>
    <lineage>
        <taxon>Eukaryota</taxon>
        <taxon>Metazoa</taxon>
        <taxon>Ecdysozoa</taxon>
        <taxon>Arthropoda</taxon>
        <taxon>Hexapoda</taxon>
        <taxon>Insecta</taxon>
        <taxon>Pterygota</taxon>
        <taxon>Neoptera</taxon>
        <taxon>Endopterygota</taxon>
        <taxon>Diptera</taxon>
        <taxon>Brachycera</taxon>
        <taxon>Muscomorpha</taxon>
        <taxon>Muscoidea</taxon>
        <taxon>Muscidae</taxon>
        <taxon>Musca</taxon>
    </lineage>
</organism>
<accession>A0A1I8MKN0</accession>
<feature type="region of interest" description="Disordered" evidence="5">
    <location>
        <begin position="264"/>
        <end position="283"/>
    </location>
</feature>
<feature type="transmembrane region" description="Helical" evidence="6">
    <location>
        <begin position="183"/>
        <end position="206"/>
    </location>
</feature>
<feature type="transmembrane region" description="Helical" evidence="6">
    <location>
        <begin position="27"/>
        <end position="50"/>
    </location>
</feature>
<evidence type="ECO:0000256" key="1">
    <source>
        <dbReference type="ARBA" id="ARBA00004370"/>
    </source>
</evidence>
<dbReference type="STRING" id="7370.A0A1I8MKN0"/>
<reference evidence="8" key="1">
    <citation type="submission" date="2020-05" db="UniProtKB">
        <authorList>
            <consortium name="EnsemblMetazoa"/>
        </authorList>
    </citation>
    <scope>IDENTIFICATION</scope>
    <source>
        <strain evidence="8">Aabys</strain>
    </source>
</reference>
<dbReference type="KEGG" id="mde:101888191"/>